<evidence type="ECO:0000256" key="2">
    <source>
        <dbReference type="ARBA" id="ARBA00022737"/>
    </source>
</evidence>
<organism evidence="3 4">
    <name type="scientific">Lithospermum erythrorhizon</name>
    <name type="common">Purple gromwell</name>
    <name type="synonym">Lithospermum officinale var. erythrorhizon</name>
    <dbReference type="NCBI Taxonomy" id="34254"/>
    <lineage>
        <taxon>Eukaryota</taxon>
        <taxon>Viridiplantae</taxon>
        <taxon>Streptophyta</taxon>
        <taxon>Embryophyta</taxon>
        <taxon>Tracheophyta</taxon>
        <taxon>Spermatophyta</taxon>
        <taxon>Magnoliopsida</taxon>
        <taxon>eudicotyledons</taxon>
        <taxon>Gunneridae</taxon>
        <taxon>Pentapetalae</taxon>
        <taxon>asterids</taxon>
        <taxon>lamiids</taxon>
        <taxon>Boraginales</taxon>
        <taxon>Boraginaceae</taxon>
        <taxon>Boraginoideae</taxon>
        <taxon>Lithospermeae</taxon>
        <taxon>Lithospermum</taxon>
    </lineage>
</organism>
<dbReference type="AlphaFoldDB" id="A0AAV3QSD2"/>
<comment type="caution">
    <text evidence="3">The sequence shown here is derived from an EMBL/GenBank/DDBJ whole genome shotgun (WGS) entry which is preliminary data.</text>
</comment>
<keyword evidence="1" id="KW-0853">WD repeat</keyword>
<evidence type="ECO:0000313" key="4">
    <source>
        <dbReference type="Proteomes" id="UP001454036"/>
    </source>
</evidence>
<keyword evidence="2" id="KW-0677">Repeat</keyword>
<protein>
    <submittedName>
        <fullName evidence="3">RNA metabolism protein</fullName>
    </submittedName>
</protein>
<accession>A0AAV3QSD2</accession>
<dbReference type="Proteomes" id="UP001454036">
    <property type="component" value="Unassembled WGS sequence"/>
</dbReference>
<evidence type="ECO:0000313" key="3">
    <source>
        <dbReference type="EMBL" id="GAA0166945.1"/>
    </source>
</evidence>
<gene>
    <name evidence="3" type="ORF">LIER_21988</name>
</gene>
<proteinExistence type="predicted"/>
<sequence>MGLLHRYAFKCHRKSEAGRDIVYPVNAIAFHPIYGTFATKKRLYQYAKYPTSIAALSFSRDGRLLAVASSYTYEDGDKAREPDAIYIRSINEVEVKPKPKVLPNPTT</sequence>
<dbReference type="EMBL" id="BAABME010005911">
    <property type="protein sequence ID" value="GAA0166945.1"/>
    <property type="molecule type" value="Genomic_DNA"/>
</dbReference>
<name>A0AAV3QSD2_LITER</name>
<dbReference type="PANTHER" id="PTHR10971">
    <property type="entry name" value="MRNA EXPORT FACTOR AND BUB3"/>
    <property type="match status" value="1"/>
</dbReference>
<dbReference type="InterPro" id="IPR015943">
    <property type="entry name" value="WD40/YVTN_repeat-like_dom_sf"/>
</dbReference>
<keyword evidence="4" id="KW-1185">Reference proteome</keyword>
<evidence type="ECO:0000256" key="1">
    <source>
        <dbReference type="ARBA" id="ARBA00022574"/>
    </source>
</evidence>
<dbReference type="Gene3D" id="2.130.10.10">
    <property type="entry name" value="YVTN repeat-like/Quinoprotein amine dehydrogenase"/>
    <property type="match status" value="1"/>
</dbReference>
<reference evidence="3 4" key="1">
    <citation type="submission" date="2024-01" db="EMBL/GenBank/DDBJ databases">
        <title>The complete chloroplast genome sequence of Lithospermum erythrorhizon: insights into the phylogenetic relationship among Boraginaceae species and the maternal lineages of purple gromwells.</title>
        <authorList>
            <person name="Okada T."/>
            <person name="Watanabe K."/>
        </authorList>
    </citation>
    <scope>NUCLEOTIDE SEQUENCE [LARGE SCALE GENOMIC DNA]</scope>
</reference>